<evidence type="ECO:0000313" key="2">
    <source>
        <dbReference type="Proteomes" id="UP000028840"/>
    </source>
</evidence>
<proteinExistence type="predicted"/>
<dbReference type="GO" id="GO:0004582">
    <property type="term" value="F:dolichyl-phosphate beta-D-mannosyltransferase activity"/>
    <property type="evidence" value="ECO:0007669"/>
    <property type="project" value="UniProtKB-EC"/>
</dbReference>
<dbReference type="EMBL" id="AEYJ02000536">
    <property type="protein sequence ID" value="KFH09374.1"/>
    <property type="molecule type" value="Genomic_DNA"/>
</dbReference>
<dbReference type="AlphaFoldDB" id="A0A086Q9U2"/>
<keyword evidence="1" id="KW-0808">Transferase</keyword>
<keyword evidence="1" id="KW-0328">Glycosyltransferase</keyword>
<accession>A0A086Q9U2</accession>
<dbReference type="Proteomes" id="UP000028840">
    <property type="component" value="Unassembled WGS sequence"/>
</dbReference>
<reference evidence="1 2" key="2">
    <citation type="journal article" date="2015" name="Eukaryot. Cell">
        <title>Genetic mapping reveals that sinefungin resistance in Toxoplasma gondii is controlled by a putative amino acid transporter locus that can be used as a negative selectable marker.</title>
        <authorList>
            <person name="Behnke M.S."/>
            <person name="Khan A."/>
            <person name="Sibley L.D."/>
        </authorList>
    </citation>
    <scope>NUCLEOTIDE SEQUENCE [LARGE SCALE GENOMIC DNA]</scope>
    <source>
        <strain evidence="1 2">VAND</strain>
    </source>
</reference>
<sequence>MSLTMTRYSVILPAYNERENIPYMVWMLVDAFKK</sequence>
<gene>
    <name evidence="1" type="ORF">TGVAND_277970A</name>
</gene>
<organism evidence="1 2">
    <name type="scientific">Toxoplasma gondii VAND</name>
    <dbReference type="NCBI Taxonomy" id="933077"/>
    <lineage>
        <taxon>Eukaryota</taxon>
        <taxon>Sar</taxon>
        <taxon>Alveolata</taxon>
        <taxon>Apicomplexa</taxon>
        <taxon>Conoidasida</taxon>
        <taxon>Coccidia</taxon>
        <taxon>Eucoccidiorida</taxon>
        <taxon>Eimeriorina</taxon>
        <taxon>Sarcocystidae</taxon>
        <taxon>Toxoplasma</taxon>
    </lineage>
</organism>
<name>A0A086Q9U2_TOXGO</name>
<comment type="caution">
    <text evidence="1">The sequence shown here is derived from an EMBL/GenBank/DDBJ whole genome shotgun (WGS) entry which is preliminary data.</text>
</comment>
<dbReference type="EC" id="2.4.1.83" evidence="1"/>
<reference evidence="1 2" key="1">
    <citation type="submission" date="2014-08" db="EMBL/GenBank/DDBJ databases">
        <authorList>
            <person name="Sibley D."/>
            <person name="Venepally P."/>
            <person name="Karamycheva S."/>
            <person name="Hadjithomas M."/>
            <person name="Khan A."/>
            <person name="Brunk B."/>
            <person name="Roos D."/>
            <person name="Caler E."/>
            <person name="Lorenzi H."/>
        </authorList>
    </citation>
    <scope>NUCLEOTIDE SEQUENCE [LARGE SCALE GENOMIC DNA]</scope>
    <source>
        <strain evidence="1 2">VAND</strain>
    </source>
</reference>
<feature type="non-terminal residue" evidence="1">
    <location>
        <position position="34"/>
    </location>
</feature>
<protein>
    <submittedName>
        <fullName evidence="1">Dolichol-phosphate-mannose synthase family protein</fullName>
        <ecNumber evidence="1">2.4.1.83</ecNumber>
    </submittedName>
</protein>
<evidence type="ECO:0000313" key="1">
    <source>
        <dbReference type="EMBL" id="KFH09374.1"/>
    </source>
</evidence>
<dbReference type="VEuPathDB" id="ToxoDB:TGVAND_277970A"/>